<name>A0A0T9QZK2_9GAMM</name>
<sequence length="97" mass="11278">MYTFTIDEFEEILKEEGLTEDSLFLMVTILCEIKEYVLTFEANSHDLVNKASEYSVTYNRLPDERKESLDGIMNMPIFICYGPDDDGDNRDVSYPTE</sequence>
<gene>
    <name evidence="1" type="ORF">ERS008472_03954</name>
</gene>
<evidence type="ECO:0000313" key="1">
    <source>
        <dbReference type="EMBL" id="CNI36703.1"/>
    </source>
</evidence>
<dbReference type="EMBL" id="CQAW01000029">
    <property type="protein sequence ID" value="CNI36703.1"/>
    <property type="molecule type" value="Genomic_DNA"/>
</dbReference>
<proteinExistence type="predicted"/>
<dbReference type="AlphaFoldDB" id="A0A0T9QZK2"/>
<evidence type="ECO:0000313" key="2">
    <source>
        <dbReference type="Proteomes" id="UP000041882"/>
    </source>
</evidence>
<reference evidence="2" key="1">
    <citation type="submission" date="2015-03" db="EMBL/GenBank/DDBJ databases">
        <authorList>
            <consortium name="Pathogen Informatics"/>
            <person name="Murphy D."/>
        </authorList>
    </citation>
    <scope>NUCLEOTIDE SEQUENCE [LARGE SCALE GENOMIC DNA]</scope>
    <source>
        <strain evidence="2">IP6945</strain>
    </source>
</reference>
<dbReference type="RefSeq" id="WP_050116452.1">
    <property type="nucleotide sequence ID" value="NZ_CQAW01000029.1"/>
</dbReference>
<accession>A0A0T9QZK2</accession>
<protein>
    <submittedName>
        <fullName evidence="1">Uncharacterized protein</fullName>
    </submittedName>
</protein>
<dbReference type="Proteomes" id="UP000041882">
    <property type="component" value="Unassembled WGS sequence"/>
</dbReference>
<organism evidence="1 2">
    <name type="scientific">Yersinia thracica</name>
    <dbReference type="NCBI Taxonomy" id="2890319"/>
    <lineage>
        <taxon>Bacteria</taxon>
        <taxon>Pseudomonadati</taxon>
        <taxon>Pseudomonadota</taxon>
        <taxon>Gammaproteobacteria</taxon>
        <taxon>Enterobacterales</taxon>
        <taxon>Yersiniaceae</taxon>
        <taxon>Yersinia</taxon>
    </lineage>
</organism>
<keyword evidence="2" id="KW-1185">Reference proteome</keyword>